<evidence type="ECO:0000313" key="1">
    <source>
        <dbReference type="EMBL" id="GBM99092.1"/>
    </source>
</evidence>
<protein>
    <submittedName>
        <fullName evidence="1">Uncharacterized protein</fullName>
    </submittedName>
</protein>
<dbReference type="EMBL" id="BGPR01004389">
    <property type="protein sequence ID" value="GBM99092.1"/>
    <property type="molecule type" value="Genomic_DNA"/>
</dbReference>
<organism evidence="1 2">
    <name type="scientific">Araneus ventricosus</name>
    <name type="common">Orbweaver spider</name>
    <name type="synonym">Epeira ventricosa</name>
    <dbReference type="NCBI Taxonomy" id="182803"/>
    <lineage>
        <taxon>Eukaryota</taxon>
        <taxon>Metazoa</taxon>
        <taxon>Ecdysozoa</taxon>
        <taxon>Arthropoda</taxon>
        <taxon>Chelicerata</taxon>
        <taxon>Arachnida</taxon>
        <taxon>Araneae</taxon>
        <taxon>Araneomorphae</taxon>
        <taxon>Entelegynae</taxon>
        <taxon>Araneoidea</taxon>
        <taxon>Araneidae</taxon>
        <taxon>Araneus</taxon>
    </lineage>
</organism>
<accession>A0A4Y2KCM2</accession>
<evidence type="ECO:0000313" key="2">
    <source>
        <dbReference type="Proteomes" id="UP000499080"/>
    </source>
</evidence>
<name>A0A4Y2KCM2_ARAVE</name>
<proteinExistence type="predicted"/>
<comment type="caution">
    <text evidence="1">The sequence shown here is derived from an EMBL/GenBank/DDBJ whole genome shotgun (WGS) entry which is preliminary data.</text>
</comment>
<gene>
    <name evidence="1" type="ORF">AVEN_138931_1</name>
</gene>
<dbReference type="AlphaFoldDB" id="A0A4Y2KCM2"/>
<reference evidence="1 2" key="1">
    <citation type="journal article" date="2019" name="Sci. Rep.">
        <title>Orb-weaving spider Araneus ventricosus genome elucidates the spidroin gene catalogue.</title>
        <authorList>
            <person name="Kono N."/>
            <person name="Nakamura H."/>
            <person name="Ohtoshi R."/>
            <person name="Moran D.A.P."/>
            <person name="Shinohara A."/>
            <person name="Yoshida Y."/>
            <person name="Fujiwara M."/>
            <person name="Mori M."/>
            <person name="Tomita M."/>
            <person name="Arakawa K."/>
        </authorList>
    </citation>
    <scope>NUCLEOTIDE SEQUENCE [LARGE SCALE GENOMIC DNA]</scope>
</reference>
<dbReference type="Proteomes" id="UP000499080">
    <property type="component" value="Unassembled WGS sequence"/>
</dbReference>
<keyword evidence="2" id="KW-1185">Reference proteome</keyword>
<sequence length="90" mass="10218">MIEDSTLRWHPSSQTSSLYHLILREKIRPPPAGWAVSPQSSIGLAPFTWVGRGQCGILCTPHQGRRCLYSPDSTAQLYTQRISVEWFYPT</sequence>